<evidence type="ECO:0000313" key="2">
    <source>
        <dbReference type="EMBL" id="JAD33476.1"/>
    </source>
</evidence>
<accession>A0A0A8Z3V0</accession>
<feature type="signal peptide" evidence="1">
    <location>
        <begin position="1"/>
        <end position="18"/>
    </location>
</feature>
<reference evidence="2" key="2">
    <citation type="journal article" date="2015" name="Data Brief">
        <title>Shoot transcriptome of the giant reed, Arundo donax.</title>
        <authorList>
            <person name="Barrero R.A."/>
            <person name="Guerrero F.D."/>
            <person name="Moolhuijzen P."/>
            <person name="Goolsby J.A."/>
            <person name="Tidwell J."/>
            <person name="Bellgard S.E."/>
            <person name="Bellgard M.I."/>
        </authorList>
    </citation>
    <scope>NUCLEOTIDE SEQUENCE</scope>
    <source>
        <tissue evidence="2">Shoot tissue taken approximately 20 cm above the soil surface</tissue>
    </source>
</reference>
<evidence type="ECO:0000256" key="1">
    <source>
        <dbReference type="SAM" id="SignalP"/>
    </source>
</evidence>
<keyword evidence="1" id="KW-0732">Signal</keyword>
<reference evidence="2" key="1">
    <citation type="submission" date="2014-09" db="EMBL/GenBank/DDBJ databases">
        <authorList>
            <person name="Magalhaes I.L.F."/>
            <person name="Oliveira U."/>
            <person name="Santos F.R."/>
            <person name="Vidigal T.H.D.A."/>
            <person name="Brescovit A.D."/>
            <person name="Santos A.J."/>
        </authorList>
    </citation>
    <scope>NUCLEOTIDE SEQUENCE</scope>
    <source>
        <tissue evidence="2">Shoot tissue taken approximately 20 cm above the soil surface</tissue>
    </source>
</reference>
<sequence length="43" mass="4896">MACWTSISLGFLLSVVWHRFQNPPKTFGERWLEIKQASASNTG</sequence>
<name>A0A0A8Z3V0_ARUDO</name>
<feature type="chain" id="PRO_5002059861" evidence="1">
    <location>
        <begin position="19"/>
        <end position="43"/>
    </location>
</feature>
<protein>
    <submittedName>
        <fullName evidence="2">Uncharacterized protein</fullName>
    </submittedName>
</protein>
<dbReference type="EMBL" id="GBRH01264419">
    <property type="protein sequence ID" value="JAD33476.1"/>
    <property type="molecule type" value="Transcribed_RNA"/>
</dbReference>
<proteinExistence type="predicted"/>
<organism evidence="2">
    <name type="scientific">Arundo donax</name>
    <name type="common">Giant reed</name>
    <name type="synonym">Donax arundinaceus</name>
    <dbReference type="NCBI Taxonomy" id="35708"/>
    <lineage>
        <taxon>Eukaryota</taxon>
        <taxon>Viridiplantae</taxon>
        <taxon>Streptophyta</taxon>
        <taxon>Embryophyta</taxon>
        <taxon>Tracheophyta</taxon>
        <taxon>Spermatophyta</taxon>
        <taxon>Magnoliopsida</taxon>
        <taxon>Liliopsida</taxon>
        <taxon>Poales</taxon>
        <taxon>Poaceae</taxon>
        <taxon>PACMAD clade</taxon>
        <taxon>Arundinoideae</taxon>
        <taxon>Arundineae</taxon>
        <taxon>Arundo</taxon>
    </lineage>
</organism>
<dbReference type="AlphaFoldDB" id="A0A0A8Z3V0"/>